<gene>
    <name evidence="2" type="ORF">Pan216_06870</name>
</gene>
<dbReference type="KEGG" id="knv:Pan216_06870"/>
<dbReference type="SUPFAM" id="SSF53474">
    <property type="entry name" value="alpha/beta-Hydrolases"/>
    <property type="match status" value="1"/>
</dbReference>
<dbReference type="Pfam" id="PF00561">
    <property type="entry name" value="Abhydrolase_1"/>
    <property type="match status" value="1"/>
</dbReference>
<organism evidence="2 3">
    <name type="scientific">Kolteria novifilia</name>
    <dbReference type="NCBI Taxonomy" id="2527975"/>
    <lineage>
        <taxon>Bacteria</taxon>
        <taxon>Pseudomonadati</taxon>
        <taxon>Planctomycetota</taxon>
        <taxon>Planctomycetia</taxon>
        <taxon>Kolteriales</taxon>
        <taxon>Kolteriaceae</taxon>
        <taxon>Kolteria</taxon>
    </lineage>
</organism>
<dbReference type="GO" id="GO:0016020">
    <property type="term" value="C:membrane"/>
    <property type="evidence" value="ECO:0007669"/>
    <property type="project" value="TreeGrafter"/>
</dbReference>
<dbReference type="Gene3D" id="3.40.50.1820">
    <property type="entry name" value="alpha/beta hydrolase"/>
    <property type="match status" value="1"/>
</dbReference>
<name>A0A518AYQ1_9BACT</name>
<dbReference type="PANTHER" id="PTHR43798:SF33">
    <property type="entry name" value="HYDROLASE, PUTATIVE (AFU_ORTHOLOGUE AFUA_2G14860)-RELATED"/>
    <property type="match status" value="1"/>
</dbReference>
<dbReference type="RefSeq" id="WP_145254800.1">
    <property type="nucleotide sequence ID" value="NZ_CP036279.1"/>
</dbReference>
<dbReference type="OrthoDB" id="9773293at2"/>
<feature type="domain" description="AB hydrolase-1" evidence="1">
    <location>
        <begin position="48"/>
        <end position="290"/>
    </location>
</feature>
<dbReference type="EMBL" id="CP036279">
    <property type="protein sequence ID" value="QDU59854.1"/>
    <property type="molecule type" value="Genomic_DNA"/>
</dbReference>
<keyword evidence="3" id="KW-1185">Reference proteome</keyword>
<protein>
    <submittedName>
        <fullName evidence="2">Tropinesterase</fullName>
        <ecNumber evidence="2">3.1.1.10</ecNumber>
    </submittedName>
</protein>
<dbReference type="GO" id="GO:0050357">
    <property type="term" value="F:tropinesterase activity"/>
    <property type="evidence" value="ECO:0007669"/>
    <property type="project" value="UniProtKB-EC"/>
</dbReference>
<sequence length="325" mass="34874">MTQTNEPSVSGAGDESPVAGGDGLGIVEQRVAVGDCEISVARTSGDAPPLVMLHGVTRCWQSFLPLIPALASRWRVHALDFRGHGASDRVPGGYRVVDYVPDVVSYLRESLDQPVVLYGHSLGAMVAAAVAAACRDRVRGLIMEDPPFDAMGSRIGQSRPHGFFASLYPLAGSEATLREVAASLAEINLCDPGSDVSVRLGDVRSSTSLRLSAWGLSRLDPTVLDPIVQGRWLDGLVWRSMLERVDCPTLLFQADPDAGGMLADDNRSDAEELIGDLSLVPFPESDHLLHWGRTQDIVNHTLAFLETVPRVPTSSPCSLQQGTSR</sequence>
<accession>A0A518AYQ1</accession>
<dbReference type="InterPro" id="IPR029058">
    <property type="entry name" value="AB_hydrolase_fold"/>
</dbReference>
<proteinExistence type="predicted"/>
<dbReference type="PANTHER" id="PTHR43798">
    <property type="entry name" value="MONOACYLGLYCEROL LIPASE"/>
    <property type="match status" value="1"/>
</dbReference>
<evidence type="ECO:0000313" key="3">
    <source>
        <dbReference type="Proteomes" id="UP000317093"/>
    </source>
</evidence>
<reference evidence="2 3" key="1">
    <citation type="submission" date="2019-02" db="EMBL/GenBank/DDBJ databases">
        <title>Deep-cultivation of Planctomycetes and their phenomic and genomic characterization uncovers novel biology.</title>
        <authorList>
            <person name="Wiegand S."/>
            <person name="Jogler M."/>
            <person name="Boedeker C."/>
            <person name="Pinto D."/>
            <person name="Vollmers J."/>
            <person name="Rivas-Marin E."/>
            <person name="Kohn T."/>
            <person name="Peeters S.H."/>
            <person name="Heuer A."/>
            <person name="Rast P."/>
            <person name="Oberbeckmann S."/>
            <person name="Bunk B."/>
            <person name="Jeske O."/>
            <person name="Meyerdierks A."/>
            <person name="Storesund J.E."/>
            <person name="Kallscheuer N."/>
            <person name="Luecker S."/>
            <person name="Lage O.M."/>
            <person name="Pohl T."/>
            <person name="Merkel B.J."/>
            <person name="Hornburger P."/>
            <person name="Mueller R.-W."/>
            <person name="Bruemmer F."/>
            <person name="Labrenz M."/>
            <person name="Spormann A.M."/>
            <person name="Op den Camp H."/>
            <person name="Overmann J."/>
            <person name="Amann R."/>
            <person name="Jetten M.S.M."/>
            <person name="Mascher T."/>
            <person name="Medema M.H."/>
            <person name="Devos D.P."/>
            <person name="Kaster A.-K."/>
            <person name="Ovreas L."/>
            <person name="Rohde M."/>
            <person name="Galperin M.Y."/>
            <person name="Jogler C."/>
        </authorList>
    </citation>
    <scope>NUCLEOTIDE SEQUENCE [LARGE SCALE GENOMIC DNA]</scope>
    <source>
        <strain evidence="2 3">Pan216</strain>
    </source>
</reference>
<dbReference type="Proteomes" id="UP000317093">
    <property type="component" value="Chromosome"/>
</dbReference>
<dbReference type="InterPro" id="IPR050266">
    <property type="entry name" value="AB_hydrolase_sf"/>
</dbReference>
<evidence type="ECO:0000313" key="2">
    <source>
        <dbReference type="EMBL" id="QDU59854.1"/>
    </source>
</evidence>
<dbReference type="InterPro" id="IPR000073">
    <property type="entry name" value="AB_hydrolase_1"/>
</dbReference>
<evidence type="ECO:0000259" key="1">
    <source>
        <dbReference type="Pfam" id="PF00561"/>
    </source>
</evidence>
<dbReference type="AlphaFoldDB" id="A0A518AYQ1"/>
<keyword evidence="2" id="KW-0378">Hydrolase</keyword>
<dbReference type="EC" id="3.1.1.10" evidence="2"/>